<dbReference type="PANTHER" id="PTHR34477:SF1">
    <property type="entry name" value="UPF0213 PROTEIN YHBQ"/>
    <property type="match status" value="1"/>
</dbReference>
<proteinExistence type="inferred from homology"/>
<dbReference type="PROSITE" id="PS50164">
    <property type="entry name" value="GIY_YIG"/>
    <property type="match status" value="1"/>
</dbReference>
<dbReference type="SMART" id="SM00465">
    <property type="entry name" value="GIYc"/>
    <property type="match status" value="1"/>
</dbReference>
<sequence length="103" mass="12345">MKNYFVYILKCNDNSFYTGVTNNLEQRIEQHSSGIKKDSYTYKRRPVTLVWNESFNEIGQAILWEKKIKAWSRRKKIALIEGNWDDLILFSKNYTQFGNKIEK</sequence>
<keyword evidence="3" id="KW-0255">Endonuclease</keyword>
<comment type="similarity">
    <text evidence="1">Belongs to the UPF0213 family.</text>
</comment>
<keyword evidence="4" id="KW-1185">Reference proteome</keyword>
<comment type="caution">
    <text evidence="3">The sequence shown here is derived from an EMBL/GenBank/DDBJ whole genome shotgun (WGS) entry which is preliminary data.</text>
</comment>
<dbReference type="PANTHER" id="PTHR34477">
    <property type="entry name" value="UPF0213 PROTEIN YHBQ"/>
    <property type="match status" value="1"/>
</dbReference>
<dbReference type="Pfam" id="PF01541">
    <property type="entry name" value="GIY-YIG"/>
    <property type="match status" value="1"/>
</dbReference>
<evidence type="ECO:0000259" key="2">
    <source>
        <dbReference type="PROSITE" id="PS50164"/>
    </source>
</evidence>
<accession>A0A4Q0P4P3</accession>
<dbReference type="AlphaFoldDB" id="A0A4Q0P4P3"/>
<keyword evidence="3" id="KW-0540">Nuclease</keyword>
<dbReference type="InterPro" id="IPR050190">
    <property type="entry name" value="UPF0213_domain"/>
</dbReference>
<dbReference type="InterPro" id="IPR000305">
    <property type="entry name" value="GIY-YIG_endonuc"/>
</dbReference>
<gene>
    <name evidence="3" type="ORF">DSM02_2180</name>
</gene>
<protein>
    <submittedName>
        <fullName evidence="3">Putative endonuclease</fullName>
    </submittedName>
</protein>
<organism evidence="3 4">
    <name type="scientific">Leeuwenhoekiella polynyae</name>
    <dbReference type="NCBI Taxonomy" id="1550906"/>
    <lineage>
        <taxon>Bacteria</taxon>
        <taxon>Pseudomonadati</taxon>
        <taxon>Bacteroidota</taxon>
        <taxon>Flavobacteriia</taxon>
        <taxon>Flavobacteriales</taxon>
        <taxon>Flavobacteriaceae</taxon>
        <taxon>Leeuwenhoekiella</taxon>
    </lineage>
</organism>
<dbReference type="Gene3D" id="3.40.1440.10">
    <property type="entry name" value="GIY-YIG endonuclease"/>
    <property type="match status" value="1"/>
</dbReference>
<dbReference type="InterPro" id="IPR035901">
    <property type="entry name" value="GIY-YIG_endonuc_sf"/>
</dbReference>
<dbReference type="OrthoDB" id="1495241at2"/>
<evidence type="ECO:0000313" key="4">
    <source>
        <dbReference type="Proteomes" id="UP000289859"/>
    </source>
</evidence>
<dbReference type="Proteomes" id="UP000289859">
    <property type="component" value="Unassembled WGS sequence"/>
</dbReference>
<name>A0A4Q0P4P3_9FLAO</name>
<evidence type="ECO:0000313" key="3">
    <source>
        <dbReference type="EMBL" id="RXG21325.1"/>
    </source>
</evidence>
<reference evidence="3 4" key="1">
    <citation type="submission" date="2018-07" db="EMBL/GenBank/DDBJ databases">
        <title>Leeuwenhoekiella genomics.</title>
        <authorList>
            <person name="Tahon G."/>
            <person name="Willems A."/>
        </authorList>
    </citation>
    <scope>NUCLEOTIDE SEQUENCE [LARGE SCALE GENOMIC DNA]</scope>
    <source>
        <strain evidence="3 4">LMG 29608</strain>
    </source>
</reference>
<dbReference type="GO" id="GO:0004519">
    <property type="term" value="F:endonuclease activity"/>
    <property type="evidence" value="ECO:0007669"/>
    <property type="project" value="UniProtKB-KW"/>
</dbReference>
<dbReference type="SUPFAM" id="SSF82771">
    <property type="entry name" value="GIY-YIG endonuclease"/>
    <property type="match status" value="1"/>
</dbReference>
<dbReference type="CDD" id="cd10456">
    <property type="entry name" value="GIY-YIG_UPF0213"/>
    <property type="match status" value="1"/>
</dbReference>
<dbReference type="EMBL" id="QOVK01000008">
    <property type="protein sequence ID" value="RXG21325.1"/>
    <property type="molecule type" value="Genomic_DNA"/>
</dbReference>
<dbReference type="RefSeq" id="WP_128765619.1">
    <property type="nucleotide sequence ID" value="NZ_JBHUOO010000025.1"/>
</dbReference>
<evidence type="ECO:0000256" key="1">
    <source>
        <dbReference type="ARBA" id="ARBA00007435"/>
    </source>
</evidence>
<feature type="domain" description="GIY-YIG" evidence="2">
    <location>
        <begin position="2"/>
        <end position="78"/>
    </location>
</feature>
<keyword evidence="3" id="KW-0378">Hydrolase</keyword>